<dbReference type="EMBL" id="JYDH01000875">
    <property type="protein sequence ID" value="KRY25561.1"/>
    <property type="molecule type" value="Genomic_DNA"/>
</dbReference>
<feature type="region of interest" description="Disordered" evidence="1">
    <location>
        <begin position="1"/>
        <end position="63"/>
    </location>
</feature>
<accession>A0A0V1AM47</accession>
<sequence length="63" mass="7429">MKKAEEQGKKPEEKWAVNAKSKANKAEEERKRPKKKQENFIEEVKSCTQTKKAEEQAKKPEER</sequence>
<evidence type="ECO:0000256" key="1">
    <source>
        <dbReference type="SAM" id="MobiDB-lite"/>
    </source>
</evidence>
<dbReference type="InParanoid" id="A0A0V1AM47"/>
<protein>
    <submittedName>
        <fullName evidence="2">Uncharacterized protein</fullName>
    </submittedName>
</protein>
<comment type="caution">
    <text evidence="2">The sequence shown here is derived from an EMBL/GenBank/DDBJ whole genome shotgun (WGS) entry which is preliminary data.</text>
</comment>
<evidence type="ECO:0000313" key="2">
    <source>
        <dbReference type="EMBL" id="KRY25561.1"/>
    </source>
</evidence>
<gene>
    <name evidence="2" type="ORF">T01_1926</name>
</gene>
<evidence type="ECO:0000313" key="3">
    <source>
        <dbReference type="Proteomes" id="UP000054776"/>
    </source>
</evidence>
<dbReference type="AlphaFoldDB" id="A0A0V1AM47"/>
<feature type="compositionally biased region" description="Basic and acidic residues" evidence="1">
    <location>
        <begin position="24"/>
        <end position="63"/>
    </location>
</feature>
<feature type="compositionally biased region" description="Basic and acidic residues" evidence="1">
    <location>
        <begin position="1"/>
        <end position="15"/>
    </location>
</feature>
<name>A0A0V1AM47_TRISP</name>
<proteinExistence type="predicted"/>
<reference evidence="2 3" key="1">
    <citation type="submission" date="2015-01" db="EMBL/GenBank/DDBJ databases">
        <title>Evolution of Trichinella species and genotypes.</title>
        <authorList>
            <person name="Korhonen P.K."/>
            <person name="Edoardo P."/>
            <person name="Giuseppe L.R."/>
            <person name="Gasser R.B."/>
        </authorList>
    </citation>
    <scope>NUCLEOTIDE SEQUENCE [LARGE SCALE GENOMIC DNA]</scope>
    <source>
        <strain evidence="2">ISS3</strain>
    </source>
</reference>
<dbReference type="Proteomes" id="UP000054776">
    <property type="component" value="Unassembled WGS sequence"/>
</dbReference>
<organism evidence="2 3">
    <name type="scientific">Trichinella spiralis</name>
    <name type="common">Trichina worm</name>
    <dbReference type="NCBI Taxonomy" id="6334"/>
    <lineage>
        <taxon>Eukaryota</taxon>
        <taxon>Metazoa</taxon>
        <taxon>Ecdysozoa</taxon>
        <taxon>Nematoda</taxon>
        <taxon>Enoplea</taxon>
        <taxon>Dorylaimia</taxon>
        <taxon>Trichinellida</taxon>
        <taxon>Trichinellidae</taxon>
        <taxon>Trichinella</taxon>
    </lineage>
</organism>
<keyword evidence="3" id="KW-1185">Reference proteome</keyword>